<dbReference type="PANTHER" id="PTHR31529">
    <property type="entry name" value="LOB DOMAIN CONTAINING PROTEIN"/>
    <property type="match status" value="1"/>
</dbReference>
<dbReference type="GO" id="GO:0045893">
    <property type="term" value="P:positive regulation of DNA-templated transcription"/>
    <property type="evidence" value="ECO:0007669"/>
    <property type="project" value="TreeGrafter"/>
</dbReference>
<dbReference type="GO" id="GO:0005634">
    <property type="term" value="C:nucleus"/>
    <property type="evidence" value="ECO:0007669"/>
    <property type="project" value="TreeGrafter"/>
</dbReference>
<evidence type="ECO:0000313" key="3">
    <source>
        <dbReference type="EMBL" id="GAA0150018.1"/>
    </source>
</evidence>
<accession>A0AAV3PIL7</accession>
<reference evidence="3 4" key="1">
    <citation type="submission" date="2024-01" db="EMBL/GenBank/DDBJ databases">
        <title>The complete chloroplast genome sequence of Lithospermum erythrorhizon: insights into the phylogenetic relationship among Boraginaceae species and the maternal lineages of purple gromwells.</title>
        <authorList>
            <person name="Okada T."/>
            <person name="Watanabe K."/>
        </authorList>
    </citation>
    <scope>NUCLEOTIDE SEQUENCE [LARGE SCALE GENOMIC DNA]</scope>
</reference>
<dbReference type="InterPro" id="IPR004883">
    <property type="entry name" value="LOB"/>
</dbReference>
<organism evidence="3 4">
    <name type="scientific">Lithospermum erythrorhizon</name>
    <name type="common">Purple gromwell</name>
    <name type="synonym">Lithospermum officinale var. erythrorhizon</name>
    <dbReference type="NCBI Taxonomy" id="34254"/>
    <lineage>
        <taxon>Eukaryota</taxon>
        <taxon>Viridiplantae</taxon>
        <taxon>Streptophyta</taxon>
        <taxon>Embryophyta</taxon>
        <taxon>Tracheophyta</taxon>
        <taxon>Spermatophyta</taxon>
        <taxon>Magnoliopsida</taxon>
        <taxon>eudicotyledons</taxon>
        <taxon>Gunneridae</taxon>
        <taxon>Pentapetalae</taxon>
        <taxon>asterids</taxon>
        <taxon>lamiids</taxon>
        <taxon>Boraginales</taxon>
        <taxon>Boraginaceae</taxon>
        <taxon>Boraginoideae</taxon>
        <taxon>Lithospermeae</taxon>
        <taxon>Lithospermum</taxon>
    </lineage>
</organism>
<evidence type="ECO:0000313" key="4">
    <source>
        <dbReference type="Proteomes" id="UP001454036"/>
    </source>
</evidence>
<dbReference type="EMBL" id="BAABME010001511">
    <property type="protein sequence ID" value="GAA0150018.1"/>
    <property type="molecule type" value="Genomic_DNA"/>
</dbReference>
<dbReference type="AlphaFoldDB" id="A0AAV3PIL7"/>
<name>A0AAV3PIL7_LITER</name>
<dbReference type="PROSITE" id="PS50891">
    <property type="entry name" value="LOB"/>
    <property type="match status" value="1"/>
</dbReference>
<proteinExistence type="inferred from homology"/>
<sequence>MTGFGTSCGACRFLRRRCTNECVFAPYFSYEDATTHFAAVHKVFGASNVSKLLSHLPVVARGESAMTITYEAIARMEDPVYGCVAHILALEHQVASLKEEIEIIESQMATPSIDSQLSYGKVHQDSNVEMQFPSDLNCYIDQPNEVIFSEKMTENGEYYFGQTNDQSNPLKGWTIEGQDIHNSGWNISNILFDEINYNDQEMSNIFGYQL</sequence>
<evidence type="ECO:0000259" key="2">
    <source>
        <dbReference type="PROSITE" id="PS50891"/>
    </source>
</evidence>
<gene>
    <name evidence="3" type="ORF">LIER_09049</name>
</gene>
<keyword evidence="4" id="KW-1185">Reference proteome</keyword>
<dbReference type="Pfam" id="PF03195">
    <property type="entry name" value="LOB"/>
    <property type="match status" value="1"/>
</dbReference>
<dbReference type="GO" id="GO:0009755">
    <property type="term" value="P:hormone-mediated signaling pathway"/>
    <property type="evidence" value="ECO:0007669"/>
    <property type="project" value="TreeGrafter"/>
</dbReference>
<evidence type="ECO:0000256" key="1">
    <source>
        <dbReference type="ARBA" id="ARBA00005474"/>
    </source>
</evidence>
<protein>
    <recommendedName>
        <fullName evidence="2">LOB domain-containing protein</fullName>
    </recommendedName>
</protein>
<comment type="similarity">
    <text evidence="1">Belongs to the LOB domain-containing protein family.</text>
</comment>
<comment type="caution">
    <text evidence="3">The sequence shown here is derived from an EMBL/GenBank/DDBJ whole genome shotgun (WGS) entry which is preliminary data.</text>
</comment>
<feature type="domain" description="LOB" evidence="2">
    <location>
        <begin position="6"/>
        <end position="108"/>
    </location>
</feature>
<dbReference type="Proteomes" id="UP001454036">
    <property type="component" value="Unassembled WGS sequence"/>
</dbReference>
<dbReference type="PANTHER" id="PTHR31529:SF50">
    <property type="entry name" value="LOB DOMAIN PROTEIN"/>
    <property type="match status" value="1"/>
</dbReference>